<evidence type="ECO:0000256" key="3">
    <source>
        <dbReference type="ARBA" id="ARBA00023274"/>
    </source>
</evidence>
<dbReference type="AlphaFoldDB" id="A0A0D2R7Z2"/>
<dbReference type="eggNOG" id="KOG0408">
    <property type="taxonomic scope" value="Eukaryota"/>
</dbReference>
<evidence type="ECO:0000313" key="5">
    <source>
        <dbReference type="Proteomes" id="UP000032304"/>
    </source>
</evidence>
<evidence type="ECO:0000256" key="1">
    <source>
        <dbReference type="ARBA" id="ARBA00006194"/>
    </source>
</evidence>
<dbReference type="GO" id="GO:0005840">
    <property type="term" value="C:ribosome"/>
    <property type="evidence" value="ECO:0007669"/>
    <property type="project" value="UniProtKB-KW"/>
</dbReference>
<dbReference type="Pfam" id="PF00411">
    <property type="entry name" value="Ribosomal_S11"/>
    <property type="match status" value="1"/>
</dbReference>
<dbReference type="SUPFAM" id="SSF53137">
    <property type="entry name" value="Translational machinery components"/>
    <property type="match status" value="1"/>
</dbReference>
<protein>
    <recommendedName>
        <fullName evidence="6">Ribosomal protein S11</fullName>
    </recommendedName>
</protein>
<organism evidence="4 5">
    <name type="scientific">Gossypium raimondii</name>
    <name type="common">Peruvian cotton</name>
    <name type="synonym">Gossypium klotzschianum subsp. raimondii</name>
    <dbReference type="NCBI Taxonomy" id="29730"/>
    <lineage>
        <taxon>Eukaryota</taxon>
        <taxon>Viridiplantae</taxon>
        <taxon>Streptophyta</taxon>
        <taxon>Embryophyta</taxon>
        <taxon>Tracheophyta</taxon>
        <taxon>Spermatophyta</taxon>
        <taxon>Magnoliopsida</taxon>
        <taxon>eudicotyledons</taxon>
        <taxon>Gunneridae</taxon>
        <taxon>Pentapetalae</taxon>
        <taxon>rosids</taxon>
        <taxon>malvids</taxon>
        <taxon>Malvales</taxon>
        <taxon>Malvaceae</taxon>
        <taxon>Malvoideae</taxon>
        <taxon>Gossypium</taxon>
    </lineage>
</organism>
<accession>A0A0D2R7Z2</accession>
<dbReference type="STRING" id="29730.A0A0D2R7Z2"/>
<gene>
    <name evidence="4" type="ORF">B456_008G027400</name>
</gene>
<keyword evidence="3" id="KW-0687">Ribonucleoprotein</keyword>
<keyword evidence="5" id="KW-1185">Reference proteome</keyword>
<evidence type="ECO:0000313" key="4">
    <source>
        <dbReference type="EMBL" id="KJB47453.1"/>
    </source>
</evidence>
<dbReference type="GO" id="GO:0006412">
    <property type="term" value="P:translation"/>
    <property type="evidence" value="ECO:0007669"/>
    <property type="project" value="InterPro"/>
</dbReference>
<dbReference type="GO" id="GO:1990904">
    <property type="term" value="C:ribonucleoprotein complex"/>
    <property type="evidence" value="ECO:0007669"/>
    <property type="project" value="UniProtKB-KW"/>
</dbReference>
<dbReference type="Gene3D" id="3.30.420.80">
    <property type="entry name" value="Ribosomal protein S11"/>
    <property type="match status" value="1"/>
</dbReference>
<dbReference type="Gramene" id="KJB47453">
    <property type="protein sequence ID" value="KJB47453"/>
    <property type="gene ID" value="B456_008G027400"/>
</dbReference>
<comment type="similarity">
    <text evidence="1">Belongs to the universal ribosomal protein uS11 family.</text>
</comment>
<dbReference type="PANTHER" id="PTHR11759">
    <property type="entry name" value="40S RIBOSOMAL PROTEIN S14/30S RIBOSOMAL PROTEIN S11"/>
    <property type="match status" value="1"/>
</dbReference>
<sequence length="74" mass="8029">MSKPILKVNSCRNGVVVPGKVHIEHRIPKGVIHVQSSFNNTIVTVIDVRGRIISWSSTNTCGFNGTKRGTPFAA</sequence>
<dbReference type="Proteomes" id="UP000032304">
    <property type="component" value="Chromosome 8"/>
</dbReference>
<name>A0A0D2R7Z2_GOSRA</name>
<evidence type="ECO:0008006" key="6">
    <source>
        <dbReference type="Google" id="ProtNLM"/>
    </source>
</evidence>
<evidence type="ECO:0000256" key="2">
    <source>
        <dbReference type="ARBA" id="ARBA00022980"/>
    </source>
</evidence>
<proteinExistence type="inferred from homology"/>
<dbReference type="OMA" id="SHRNGRI"/>
<dbReference type="GO" id="GO:0003735">
    <property type="term" value="F:structural constituent of ribosome"/>
    <property type="evidence" value="ECO:0007669"/>
    <property type="project" value="InterPro"/>
</dbReference>
<dbReference type="EMBL" id="CM001747">
    <property type="protein sequence ID" value="KJB47453.1"/>
    <property type="molecule type" value="Genomic_DNA"/>
</dbReference>
<dbReference type="InterPro" id="IPR001971">
    <property type="entry name" value="Ribosomal_uS11"/>
</dbReference>
<keyword evidence="2" id="KW-0689">Ribosomal protein</keyword>
<reference evidence="4 5" key="1">
    <citation type="journal article" date="2012" name="Nature">
        <title>Repeated polyploidization of Gossypium genomes and the evolution of spinnable cotton fibres.</title>
        <authorList>
            <person name="Paterson A.H."/>
            <person name="Wendel J.F."/>
            <person name="Gundlach H."/>
            <person name="Guo H."/>
            <person name="Jenkins J."/>
            <person name="Jin D."/>
            <person name="Llewellyn D."/>
            <person name="Showmaker K.C."/>
            <person name="Shu S."/>
            <person name="Udall J."/>
            <person name="Yoo M.J."/>
            <person name="Byers R."/>
            <person name="Chen W."/>
            <person name="Doron-Faigenboim A."/>
            <person name="Duke M.V."/>
            <person name="Gong L."/>
            <person name="Grimwood J."/>
            <person name="Grover C."/>
            <person name="Grupp K."/>
            <person name="Hu G."/>
            <person name="Lee T.H."/>
            <person name="Li J."/>
            <person name="Lin L."/>
            <person name="Liu T."/>
            <person name="Marler B.S."/>
            <person name="Page J.T."/>
            <person name="Roberts A.W."/>
            <person name="Romanel E."/>
            <person name="Sanders W.S."/>
            <person name="Szadkowski E."/>
            <person name="Tan X."/>
            <person name="Tang H."/>
            <person name="Xu C."/>
            <person name="Wang J."/>
            <person name="Wang Z."/>
            <person name="Zhang D."/>
            <person name="Zhang L."/>
            <person name="Ashrafi H."/>
            <person name="Bedon F."/>
            <person name="Bowers J.E."/>
            <person name="Brubaker C.L."/>
            <person name="Chee P.W."/>
            <person name="Das S."/>
            <person name="Gingle A.R."/>
            <person name="Haigler C.H."/>
            <person name="Harker D."/>
            <person name="Hoffmann L.V."/>
            <person name="Hovav R."/>
            <person name="Jones D.C."/>
            <person name="Lemke C."/>
            <person name="Mansoor S."/>
            <person name="ur Rahman M."/>
            <person name="Rainville L.N."/>
            <person name="Rambani A."/>
            <person name="Reddy U.K."/>
            <person name="Rong J.K."/>
            <person name="Saranga Y."/>
            <person name="Scheffler B.E."/>
            <person name="Scheffler J.A."/>
            <person name="Stelly D.M."/>
            <person name="Triplett B.A."/>
            <person name="Van Deynze A."/>
            <person name="Vaslin M.F."/>
            <person name="Waghmare V.N."/>
            <person name="Walford S.A."/>
            <person name="Wright R.J."/>
            <person name="Zaki E.A."/>
            <person name="Zhang T."/>
            <person name="Dennis E.S."/>
            <person name="Mayer K.F."/>
            <person name="Peterson D.G."/>
            <person name="Rokhsar D.S."/>
            <person name="Wang X."/>
            <person name="Schmutz J."/>
        </authorList>
    </citation>
    <scope>NUCLEOTIDE SEQUENCE [LARGE SCALE GENOMIC DNA]</scope>
</reference>
<dbReference type="InterPro" id="IPR036967">
    <property type="entry name" value="Ribosomal_uS11_sf"/>
</dbReference>